<name>A0A0W8G8F1_9ZZZZ</name>
<dbReference type="Gene3D" id="2.10.70.100">
    <property type="match status" value="1"/>
</dbReference>
<evidence type="ECO:0000313" key="4">
    <source>
        <dbReference type="EMBL" id="KUG29408.1"/>
    </source>
</evidence>
<dbReference type="CDD" id="cd00130">
    <property type="entry name" value="PAS"/>
    <property type="match status" value="1"/>
</dbReference>
<dbReference type="Pfam" id="PF08448">
    <property type="entry name" value="PAS_4"/>
    <property type="match status" value="1"/>
</dbReference>
<dbReference type="SMART" id="SM00267">
    <property type="entry name" value="GGDEF"/>
    <property type="match status" value="1"/>
</dbReference>
<feature type="domain" description="PAC" evidence="2">
    <location>
        <begin position="231"/>
        <end position="283"/>
    </location>
</feature>
<dbReference type="PANTHER" id="PTHR45138">
    <property type="entry name" value="REGULATORY COMPONENTS OF SENSORY TRANSDUCTION SYSTEM"/>
    <property type="match status" value="1"/>
</dbReference>
<evidence type="ECO:0000256" key="1">
    <source>
        <dbReference type="SAM" id="MobiDB-lite"/>
    </source>
</evidence>
<dbReference type="InterPro" id="IPR000160">
    <property type="entry name" value="GGDEF_dom"/>
</dbReference>
<dbReference type="Pfam" id="PF00990">
    <property type="entry name" value="GGDEF"/>
    <property type="match status" value="1"/>
</dbReference>
<dbReference type="Gene3D" id="3.30.450.20">
    <property type="entry name" value="PAS domain"/>
    <property type="match status" value="2"/>
</dbReference>
<dbReference type="GO" id="GO:0005886">
    <property type="term" value="C:plasma membrane"/>
    <property type="evidence" value="ECO:0007669"/>
    <property type="project" value="TreeGrafter"/>
</dbReference>
<reference evidence="4" key="1">
    <citation type="journal article" date="2015" name="Proc. Natl. Acad. Sci. U.S.A.">
        <title>Networks of energetic and metabolic interactions define dynamics in microbial communities.</title>
        <authorList>
            <person name="Embree M."/>
            <person name="Liu J.K."/>
            <person name="Al-Bassam M.M."/>
            <person name="Zengler K."/>
        </authorList>
    </citation>
    <scope>NUCLEOTIDE SEQUENCE</scope>
</reference>
<accession>A0A0W8G8F1</accession>
<organism evidence="4">
    <name type="scientific">hydrocarbon metagenome</name>
    <dbReference type="NCBI Taxonomy" id="938273"/>
    <lineage>
        <taxon>unclassified sequences</taxon>
        <taxon>metagenomes</taxon>
        <taxon>ecological metagenomes</taxon>
    </lineage>
</organism>
<protein>
    <submittedName>
        <fullName evidence="4">Ggdef/response regulator receiver domain protein</fullName>
    </submittedName>
</protein>
<gene>
    <name evidence="4" type="ORF">ASZ90_000702</name>
</gene>
<dbReference type="SMART" id="SM00086">
    <property type="entry name" value="PAC"/>
    <property type="match status" value="2"/>
</dbReference>
<dbReference type="GO" id="GO:0052621">
    <property type="term" value="F:diguanylate cyclase activity"/>
    <property type="evidence" value="ECO:0007669"/>
    <property type="project" value="TreeGrafter"/>
</dbReference>
<dbReference type="EMBL" id="LNQE01000089">
    <property type="protein sequence ID" value="KUG29408.1"/>
    <property type="molecule type" value="Genomic_DNA"/>
</dbReference>
<dbReference type="NCBIfam" id="TIGR00229">
    <property type="entry name" value="sensory_box"/>
    <property type="match status" value="1"/>
</dbReference>
<dbReference type="InterPro" id="IPR013656">
    <property type="entry name" value="PAS_4"/>
</dbReference>
<feature type="region of interest" description="Disordered" evidence="1">
    <location>
        <begin position="460"/>
        <end position="502"/>
    </location>
</feature>
<sequence length="502" mass="53646">MTAGTDGNADVRDGDLCPADQCLRYRAVFDGYPGQVAVLDTAGRILEVNAGWEQFALENGMPGACRAAGTDYFAVCQTAAGPDAGDAARAADGIREVLAGRSERFTLEYPCHSPTQKRWFLLTATPLVLDGRIEGGIVAHLPITGRKLAEIALIQSEKRLNQAQRLARVGSFERSLDSGQGYWSEELYRMIDLPPAEHSPPFEAFLQAVHAEDRHRVARVVERVARQTEPEEFEFRIVAPDGTIRHLSASIALERDERGNPASYHGAMVDVTRLKEVEASLVHLAATDELTGINNRRRFLELLRAEMERCERYGHHVSLLMLDIDNFKRINDTYGHAVGDEVLRELAGIVGGALRGTDVFGRIGGEEFAVILTEATPDMALAASRRLVAGVAEAGARTSAGALPLTVSAGLATVYSGMTRPGDAGGTCGMNPDSLLRMADEALYRAKAEGKNRVVRFQAAAGQGPDMAHSTARGGDDGGDGGDGGAAGGYATDATAQGKDVT</sequence>
<dbReference type="InterPro" id="IPR000700">
    <property type="entry name" value="PAS-assoc_C"/>
</dbReference>
<dbReference type="Pfam" id="PF08447">
    <property type="entry name" value="PAS_3"/>
    <property type="match status" value="1"/>
</dbReference>
<dbReference type="SUPFAM" id="SSF55073">
    <property type="entry name" value="Nucleotide cyclase"/>
    <property type="match status" value="1"/>
</dbReference>
<dbReference type="InterPro" id="IPR043128">
    <property type="entry name" value="Rev_trsase/Diguanyl_cyclase"/>
</dbReference>
<dbReference type="PANTHER" id="PTHR45138:SF9">
    <property type="entry name" value="DIGUANYLATE CYCLASE DGCM-RELATED"/>
    <property type="match status" value="1"/>
</dbReference>
<dbReference type="InterPro" id="IPR035965">
    <property type="entry name" value="PAS-like_dom_sf"/>
</dbReference>
<comment type="caution">
    <text evidence="4">The sequence shown here is derived from an EMBL/GenBank/DDBJ whole genome shotgun (WGS) entry which is preliminary data.</text>
</comment>
<feature type="domain" description="GGDEF" evidence="3">
    <location>
        <begin position="315"/>
        <end position="459"/>
    </location>
</feature>
<dbReference type="NCBIfam" id="TIGR00254">
    <property type="entry name" value="GGDEF"/>
    <property type="match status" value="1"/>
</dbReference>
<dbReference type="InterPro" id="IPR029787">
    <property type="entry name" value="Nucleotide_cyclase"/>
</dbReference>
<evidence type="ECO:0000259" key="2">
    <source>
        <dbReference type="PROSITE" id="PS50113"/>
    </source>
</evidence>
<dbReference type="GO" id="GO:1902201">
    <property type="term" value="P:negative regulation of bacterial-type flagellum-dependent cell motility"/>
    <property type="evidence" value="ECO:0007669"/>
    <property type="project" value="TreeGrafter"/>
</dbReference>
<evidence type="ECO:0000259" key="3">
    <source>
        <dbReference type="PROSITE" id="PS50887"/>
    </source>
</evidence>
<dbReference type="InterPro" id="IPR013655">
    <property type="entry name" value="PAS_fold_3"/>
</dbReference>
<dbReference type="InterPro" id="IPR001610">
    <property type="entry name" value="PAC"/>
</dbReference>
<dbReference type="SUPFAM" id="SSF55785">
    <property type="entry name" value="PYP-like sensor domain (PAS domain)"/>
    <property type="match status" value="2"/>
</dbReference>
<dbReference type="InterPro" id="IPR050469">
    <property type="entry name" value="Diguanylate_Cyclase"/>
</dbReference>
<dbReference type="AlphaFoldDB" id="A0A0W8G8F1"/>
<dbReference type="GO" id="GO:0043709">
    <property type="term" value="P:cell adhesion involved in single-species biofilm formation"/>
    <property type="evidence" value="ECO:0007669"/>
    <property type="project" value="TreeGrafter"/>
</dbReference>
<dbReference type="PROSITE" id="PS50113">
    <property type="entry name" value="PAC"/>
    <property type="match status" value="1"/>
</dbReference>
<dbReference type="PROSITE" id="PS50887">
    <property type="entry name" value="GGDEF"/>
    <property type="match status" value="1"/>
</dbReference>
<dbReference type="Gene3D" id="3.30.70.270">
    <property type="match status" value="1"/>
</dbReference>
<dbReference type="InterPro" id="IPR000014">
    <property type="entry name" value="PAS"/>
</dbReference>
<proteinExistence type="predicted"/>
<dbReference type="CDD" id="cd01949">
    <property type="entry name" value="GGDEF"/>
    <property type="match status" value="1"/>
</dbReference>
<dbReference type="FunFam" id="3.30.70.270:FF:000001">
    <property type="entry name" value="Diguanylate cyclase domain protein"/>
    <property type="match status" value="1"/>
</dbReference>